<comment type="caution">
    <text evidence="1">The sequence shown here is derived from an EMBL/GenBank/DDBJ whole genome shotgun (WGS) entry which is preliminary data.</text>
</comment>
<reference evidence="1" key="1">
    <citation type="submission" date="2021-09" db="EMBL/GenBank/DDBJ databases">
        <title>The genome of Mauremys mutica provides insights into the evolution of semi-aquatic lifestyle.</title>
        <authorList>
            <person name="Gong S."/>
            <person name="Gao Y."/>
        </authorList>
    </citation>
    <scope>NUCLEOTIDE SEQUENCE</scope>
    <source>
        <strain evidence="1">MM-2020</strain>
        <tissue evidence="1">Muscle</tissue>
    </source>
</reference>
<sequence>MNCDFYNCDIWSELVWCPSCFCRHFPERVKMQMEKNLKKKKSVLSFGRDSGCTGNVTKPITWTDVREGKGPQNFSTLYQNLSAASTVLIPAQMGPVMSNWFLRLVGAH</sequence>
<organism evidence="1 2">
    <name type="scientific">Mauremys mutica</name>
    <name type="common">yellowpond turtle</name>
    <dbReference type="NCBI Taxonomy" id="74926"/>
    <lineage>
        <taxon>Eukaryota</taxon>
        <taxon>Metazoa</taxon>
        <taxon>Chordata</taxon>
        <taxon>Craniata</taxon>
        <taxon>Vertebrata</taxon>
        <taxon>Euteleostomi</taxon>
        <taxon>Archelosauria</taxon>
        <taxon>Testudinata</taxon>
        <taxon>Testudines</taxon>
        <taxon>Cryptodira</taxon>
        <taxon>Durocryptodira</taxon>
        <taxon>Testudinoidea</taxon>
        <taxon>Geoemydidae</taxon>
        <taxon>Geoemydinae</taxon>
        <taxon>Mauremys</taxon>
    </lineage>
</organism>
<proteinExistence type="predicted"/>
<evidence type="ECO:0000313" key="2">
    <source>
        <dbReference type="Proteomes" id="UP000827986"/>
    </source>
</evidence>
<evidence type="ECO:0000313" key="1">
    <source>
        <dbReference type="EMBL" id="KAH1174306.1"/>
    </source>
</evidence>
<gene>
    <name evidence="1" type="ORF">KIL84_002450</name>
</gene>
<dbReference type="AlphaFoldDB" id="A0A9D3X6U2"/>
<keyword evidence="2" id="KW-1185">Reference proteome</keyword>
<accession>A0A9D3X6U2</accession>
<name>A0A9D3X6U2_9SAUR</name>
<protein>
    <submittedName>
        <fullName evidence="1">Uncharacterized protein</fullName>
    </submittedName>
</protein>
<dbReference type="Proteomes" id="UP000827986">
    <property type="component" value="Unassembled WGS sequence"/>
</dbReference>
<dbReference type="EMBL" id="JAHDVG010000480">
    <property type="protein sequence ID" value="KAH1174306.1"/>
    <property type="molecule type" value="Genomic_DNA"/>
</dbReference>